<evidence type="ECO:0000313" key="4">
    <source>
        <dbReference type="EMBL" id="UOO82405.1"/>
    </source>
</evidence>
<evidence type="ECO:0000259" key="3">
    <source>
        <dbReference type="Pfam" id="PF05433"/>
    </source>
</evidence>
<feature type="signal peptide" evidence="2">
    <location>
        <begin position="1"/>
        <end position="24"/>
    </location>
</feature>
<keyword evidence="5" id="KW-1185">Reference proteome</keyword>
<dbReference type="Proteomes" id="UP000829817">
    <property type="component" value="Chromosome"/>
</dbReference>
<dbReference type="RefSeq" id="WP_244786076.1">
    <property type="nucleotide sequence ID" value="NZ_CP091508.1"/>
</dbReference>
<evidence type="ECO:0000313" key="5">
    <source>
        <dbReference type="Proteomes" id="UP000829817"/>
    </source>
</evidence>
<dbReference type="InterPro" id="IPR008816">
    <property type="entry name" value="Gly_zipper_2TM_dom"/>
</dbReference>
<feature type="compositionally biased region" description="Basic and acidic residues" evidence="1">
    <location>
        <begin position="154"/>
        <end position="164"/>
    </location>
</feature>
<accession>A0ABY4DTP5</accession>
<keyword evidence="2" id="KW-0732">Signal</keyword>
<feature type="chain" id="PRO_5045817880" evidence="2">
    <location>
        <begin position="25"/>
        <end position="164"/>
    </location>
</feature>
<proteinExistence type="predicted"/>
<organism evidence="4 5">
    <name type="scientific">Uruburuella testudinis</name>
    <dbReference type="NCBI Taxonomy" id="1282863"/>
    <lineage>
        <taxon>Bacteria</taxon>
        <taxon>Pseudomonadati</taxon>
        <taxon>Pseudomonadota</taxon>
        <taxon>Betaproteobacteria</taxon>
        <taxon>Neisseriales</taxon>
        <taxon>Neisseriaceae</taxon>
        <taxon>Uruburuella</taxon>
    </lineage>
</organism>
<gene>
    <name evidence="4" type="ORF">LVJ83_02710</name>
</gene>
<evidence type="ECO:0000256" key="1">
    <source>
        <dbReference type="SAM" id="MobiDB-lite"/>
    </source>
</evidence>
<dbReference type="EMBL" id="CP091508">
    <property type="protein sequence ID" value="UOO82405.1"/>
    <property type="molecule type" value="Genomic_DNA"/>
</dbReference>
<feature type="region of interest" description="Disordered" evidence="1">
    <location>
        <begin position="139"/>
        <end position="164"/>
    </location>
</feature>
<reference evidence="4 5" key="1">
    <citation type="journal article" date="2022" name="Res Sq">
        <title>Evolution of multicellular longitudinally dividing oral cavity symbionts (Neisseriaceae).</title>
        <authorList>
            <person name="Nyongesa S."/>
            <person name="Weber P."/>
            <person name="Bernet E."/>
            <person name="Pullido F."/>
            <person name="Nieckarz M."/>
            <person name="Delaby M."/>
            <person name="Nieves C."/>
            <person name="Viehboeck T."/>
            <person name="Krause N."/>
            <person name="Rivera-Millot A."/>
            <person name="Nakamura A."/>
            <person name="Vischer N."/>
            <person name="VanNieuwenhze M."/>
            <person name="Brun Y."/>
            <person name="Cava F."/>
            <person name="Bulgheresi S."/>
            <person name="Veyrier F."/>
        </authorList>
    </citation>
    <scope>NUCLEOTIDE SEQUENCE [LARGE SCALE GENOMIC DNA]</scope>
    <source>
        <strain evidence="4 5">CCUG 63373m</strain>
    </source>
</reference>
<feature type="domain" description="Glycine zipper 2TM" evidence="3">
    <location>
        <begin position="31"/>
        <end position="67"/>
    </location>
</feature>
<dbReference type="Pfam" id="PF05433">
    <property type="entry name" value="Rick_17kDa_Anti"/>
    <property type="match status" value="1"/>
</dbReference>
<protein>
    <submittedName>
        <fullName evidence="4">Glycine zipper 2TM domain-containing protein</fullName>
    </submittedName>
</protein>
<name>A0ABY4DTP5_9NEIS</name>
<evidence type="ECO:0000256" key="2">
    <source>
        <dbReference type="SAM" id="SignalP"/>
    </source>
</evidence>
<sequence>MNARKLFISLFAATAMTAAPLAMADMGRTESTIVGAAVGGVAGNLIGGDMQSTLIGAAAGGVLGNLIAKSNSNYTREGRYNNRYYYGGREFKNRQDYNAYREAARRGMLRDQEARRYQAYQNYRSQKVNVRGNSRYGQQQWRNGNGHNKYRVVQHRERGYGHRR</sequence>